<dbReference type="Gene3D" id="1.10.10.60">
    <property type="entry name" value="Homeodomain-like"/>
    <property type="match status" value="1"/>
</dbReference>
<name>A0A415E172_9FIRM</name>
<proteinExistence type="predicted"/>
<dbReference type="GeneID" id="83003232"/>
<dbReference type="NCBIfam" id="NF040785">
    <property type="entry name" value="CD3324_fam"/>
    <property type="match status" value="1"/>
</dbReference>
<reference evidence="2 3" key="1">
    <citation type="submission" date="2018-08" db="EMBL/GenBank/DDBJ databases">
        <title>A genome reference for cultivated species of the human gut microbiota.</title>
        <authorList>
            <person name="Zou Y."/>
            <person name="Xue W."/>
            <person name="Luo G."/>
        </authorList>
    </citation>
    <scope>NUCLEOTIDE SEQUENCE [LARGE SCALE GENOMIC DNA]</scope>
    <source>
        <strain evidence="2 3">AM07-24</strain>
    </source>
</reference>
<keyword evidence="3" id="KW-1185">Reference proteome</keyword>
<comment type="caution">
    <text evidence="2">The sequence shown here is derived from an EMBL/GenBank/DDBJ whole genome shotgun (WGS) entry which is preliminary data.</text>
</comment>
<dbReference type="Proteomes" id="UP000284841">
    <property type="component" value="Unassembled WGS sequence"/>
</dbReference>
<evidence type="ECO:0000259" key="1">
    <source>
        <dbReference type="Pfam" id="PF08765"/>
    </source>
</evidence>
<dbReference type="OrthoDB" id="9800398at2"/>
<dbReference type="PANTHER" id="PTHR37812:SF1">
    <property type="entry name" value="MU-LIKE PROPHAGE FLUMU PROTEIN C"/>
    <property type="match status" value="1"/>
</dbReference>
<dbReference type="RefSeq" id="WP_067534311.1">
    <property type="nucleotide sequence ID" value="NZ_AP025567.1"/>
</dbReference>
<dbReference type="Pfam" id="PF08765">
    <property type="entry name" value="Mor"/>
    <property type="match status" value="1"/>
</dbReference>
<dbReference type="InterPro" id="IPR009057">
    <property type="entry name" value="Homeodomain-like_sf"/>
</dbReference>
<evidence type="ECO:0000313" key="2">
    <source>
        <dbReference type="EMBL" id="RHJ87361.1"/>
    </source>
</evidence>
<dbReference type="InterPro" id="IPR014875">
    <property type="entry name" value="Mor_transcription_activator"/>
</dbReference>
<accession>A0A415E172</accession>
<dbReference type="EMBL" id="QRMS01000003">
    <property type="protein sequence ID" value="RHJ87361.1"/>
    <property type="molecule type" value="Genomic_DNA"/>
</dbReference>
<evidence type="ECO:0000313" key="3">
    <source>
        <dbReference type="Proteomes" id="UP000284841"/>
    </source>
</evidence>
<gene>
    <name evidence="2" type="ORF">DW099_11720</name>
</gene>
<dbReference type="InterPro" id="IPR049739">
    <property type="entry name" value="YraL-like"/>
</dbReference>
<dbReference type="SUPFAM" id="SSF46689">
    <property type="entry name" value="Homeodomain-like"/>
    <property type="match status" value="1"/>
</dbReference>
<sequence>MGYKKATHILPQDLLEKVQEYVDGEFLYIPRISDNKKNWGETTSIRQELKERNRQIFADYQAGEQMGSLAEKYFLSLKSIQRIVGQLKKQQIE</sequence>
<dbReference type="AlphaFoldDB" id="A0A415E172"/>
<feature type="domain" description="Mor transcription activator" evidence="1">
    <location>
        <begin position="13"/>
        <end position="92"/>
    </location>
</feature>
<dbReference type="PANTHER" id="PTHR37812">
    <property type="entry name" value="MU-LIKE PROPHAGE FLUMU PROTEIN C"/>
    <property type="match status" value="1"/>
</dbReference>
<protein>
    <recommendedName>
        <fullName evidence="1">Mor transcription activator domain-containing protein</fullName>
    </recommendedName>
</protein>
<dbReference type="InterPro" id="IPR052411">
    <property type="entry name" value="c-mor_Regulatory_Protein"/>
</dbReference>
<organism evidence="2 3">
    <name type="scientific">Emergencia timonensis</name>
    <dbReference type="NCBI Taxonomy" id="1776384"/>
    <lineage>
        <taxon>Bacteria</taxon>
        <taxon>Bacillati</taxon>
        <taxon>Bacillota</taxon>
        <taxon>Clostridia</taxon>
        <taxon>Peptostreptococcales</taxon>
        <taxon>Anaerovoracaceae</taxon>
        <taxon>Emergencia</taxon>
    </lineage>
</organism>